<accession>A0A5E5P6Z1</accession>
<sequence>MKFMDIEDATPETVRDVVDMCIWGFSSPENWPTRASVKEMMEALMASDHAHHPAIREAIGYCIEYLRPDSDNIMI</sequence>
<gene>
    <name evidence="1" type="ORF">PAP18089_03261</name>
</gene>
<dbReference type="AlphaFoldDB" id="A0A5E5P6Z1"/>
<dbReference type="Proteomes" id="UP000364291">
    <property type="component" value="Unassembled WGS sequence"/>
</dbReference>
<reference evidence="1 2" key="1">
    <citation type="submission" date="2019-08" db="EMBL/GenBank/DDBJ databases">
        <authorList>
            <person name="Peeters C."/>
        </authorList>
    </citation>
    <scope>NUCLEOTIDE SEQUENCE [LARGE SCALE GENOMIC DNA]</scope>
    <source>
        <strain evidence="1 2">LMG 18089</strain>
    </source>
</reference>
<evidence type="ECO:0000313" key="1">
    <source>
        <dbReference type="EMBL" id="VVG72267.1"/>
    </source>
</evidence>
<evidence type="ECO:0000313" key="2">
    <source>
        <dbReference type="Proteomes" id="UP000364291"/>
    </source>
</evidence>
<organism evidence="1 2">
    <name type="scientific">Pandoraea apista</name>
    <dbReference type="NCBI Taxonomy" id="93218"/>
    <lineage>
        <taxon>Bacteria</taxon>
        <taxon>Pseudomonadati</taxon>
        <taxon>Pseudomonadota</taxon>
        <taxon>Betaproteobacteria</taxon>
        <taxon>Burkholderiales</taxon>
        <taxon>Burkholderiaceae</taxon>
        <taxon>Pandoraea</taxon>
    </lineage>
</organism>
<dbReference type="EMBL" id="CABPSX010000006">
    <property type="protein sequence ID" value="VVG72267.1"/>
    <property type="molecule type" value="Genomic_DNA"/>
</dbReference>
<name>A0A5E5P6Z1_9BURK</name>
<proteinExistence type="predicted"/>
<protein>
    <submittedName>
        <fullName evidence="1">Uncharacterized protein</fullName>
    </submittedName>
</protein>
<dbReference type="RefSeq" id="WP_094067521.1">
    <property type="nucleotide sequence ID" value="NZ_CABPSX010000006.1"/>
</dbReference>